<comment type="caution">
    <text evidence="2">The sequence shown here is derived from an EMBL/GenBank/DDBJ whole genome shotgun (WGS) entry which is preliminary data.</text>
</comment>
<dbReference type="EMBL" id="VUOA01000032">
    <property type="protein sequence ID" value="KAA2235867.1"/>
    <property type="molecule type" value="Genomic_DNA"/>
</dbReference>
<dbReference type="OrthoDB" id="7982727at2"/>
<dbReference type="RefSeq" id="WP_149819953.1">
    <property type="nucleotide sequence ID" value="NZ_VUOA01000032.1"/>
</dbReference>
<dbReference type="Proteomes" id="UP000323142">
    <property type="component" value="Unassembled WGS sequence"/>
</dbReference>
<protein>
    <recommendedName>
        <fullName evidence="4">TnsA endonuclease N-terminal domain-containing protein</fullName>
    </recommendedName>
</protein>
<evidence type="ECO:0000313" key="2">
    <source>
        <dbReference type="EMBL" id="KAA2235867.1"/>
    </source>
</evidence>
<organism evidence="2 3">
    <name type="scientific">Salinarimonas soli</name>
    <dbReference type="NCBI Taxonomy" id="1638099"/>
    <lineage>
        <taxon>Bacteria</taxon>
        <taxon>Pseudomonadati</taxon>
        <taxon>Pseudomonadota</taxon>
        <taxon>Alphaproteobacteria</taxon>
        <taxon>Hyphomicrobiales</taxon>
        <taxon>Salinarimonadaceae</taxon>
        <taxon>Salinarimonas</taxon>
    </lineage>
</organism>
<feature type="region of interest" description="Disordered" evidence="1">
    <location>
        <begin position="1"/>
        <end position="33"/>
    </location>
</feature>
<accession>A0A5B2VCK2</accession>
<gene>
    <name evidence="2" type="ORF">F0L46_17655</name>
</gene>
<reference evidence="2 3" key="1">
    <citation type="submission" date="2019-09" db="EMBL/GenBank/DDBJ databases">
        <title>Salinarimonas rosea gen. nov., sp. nov., a new member of the a-2 subgroup of the Proteobacteria.</title>
        <authorList>
            <person name="Liu J."/>
        </authorList>
    </citation>
    <scope>NUCLEOTIDE SEQUENCE [LARGE SCALE GENOMIC DNA]</scope>
    <source>
        <strain evidence="2 3">BN140002</strain>
    </source>
</reference>
<evidence type="ECO:0008006" key="4">
    <source>
        <dbReference type="Google" id="ProtNLM"/>
    </source>
</evidence>
<proteinExistence type="predicted"/>
<evidence type="ECO:0000256" key="1">
    <source>
        <dbReference type="SAM" id="MobiDB-lite"/>
    </source>
</evidence>
<keyword evidence="3" id="KW-1185">Reference proteome</keyword>
<dbReference type="AlphaFoldDB" id="A0A5B2VCK2"/>
<name>A0A5B2VCK2_9HYPH</name>
<sequence length="241" mass="26452">MSGHANRSGASRAGVARTPTLLSRHVGKPQPTRRVVTGRRDCITGEYPSGKAQMGYRMVAYEGLLARDYIVLIEDDPCVVSYQEEPAPFRWFDGAEWRLHRPDFAVRYDDGSKVCAQVKPARRVASLGGIGAFGLLAAAAKANGYDRFELWTELTMDAVRLANAALVASERTFLVDEVELHTMRVTVDRFGGDARIVDLRLASGLGDRSFRAVLALVARGELAPVDPFRLLDDHALVRVPA</sequence>
<reference evidence="2 3" key="2">
    <citation type="submission" date="2019-09" db="EMBL/GenBank/DDBJ databases">
        <authorList>
            <person name="Jin C."/>
        </authorList>
    </citation>
    <scope>NUCLEOTIDE SEQUENCE [LARGE SCALE GENOMIC DNA]</scope>
    <source>
        <strain evidence="2 3">BN140002</strain>
    </source>
</reference>
<evidence type="ECO:0000313" key="3">
    <source>
        <dbReference type="Proteomes" id="UP000323142"/>
    </source>
</evidence>